<gene>
    <name evidence="1" type="ORF">FHS81_001232</name>
</gene>
<accession>A0A7W5Z3N9</accession>
<reference evidence="1 2" key="1">
    <citation type="submission" date="2020-08" db="EMBL/GenBank/DDBJ databases">
        <title>Genomic Encyclopedia of Type Strains, Phase IV (KMG-IV): sequencing the most valuable type-strain genomes for metagenomic binning, comparative biology and taxonomic classification.</title>
        <authorList>
            <person name="Goeker M."/>
        </authorList>
    </citation>
    <scope>NUCLEOTIDE SEQUENCE [LARGE SCALE GENOMIC DNA]</scope>
    <source>
        <strain evidence="1 2">DSM 28760</strain>
    </source>
</reference>
<evidence type="ECO:0000313" key="2">
    <source>
        <dbReference type="Proteomes" id="UP000537592"/>
    </source>
</evidence>
<name>A0A7W5Z3N9_9HYPH</name>
<dbReference type="Gene3D" id="1.10.3290.10">
    <property type="entry name" value="Fido-like domain"/>
    <property type="match status" value="1"/>
</dbReference>
<proteinExistence type="predicted"/>
<dbReference type="AlphaFoldDB" id="A0A7W5Z3N9"/>
<comment type="caution">
    <text evidence="1">The sequence shown here is derived from an EMBL/GenBank/DDBJ whole genome shotgun (WGS) entry which is preliminary data.</text>
</comment>
<dbReference type="InterPro" id="IPR036597">
    <property type="entry name" value="Fido-like_dom_sf"/>
</dbReference>
<protein>
    <recommendedName>
        <fullName evidence="3">Fido domain-containing protein</fullName>
    </recommendedName>
</protein>
<evidence type="ECO:0000313" key="1">
    <source>
        <dbReference type="EMBL" id="MBB3809162.1"/>
    </source>
</evidence>
<keyword evidence="2" id="KW-1185">Reference proteome</keyword>
<organism evidence="1 2">
    <name type="scientific">Pseudochelatococcus contaminans</name>
    <dbReference type="NCBI Taxonomy" id="1538103"/>
    <lineage>
        <taxon>Bacteria</taxon>
        <taxon>Pseudomonadati</taxon>
        <taxon>Pseudomonadota</taxon>
        <taxon>Alphaproteobacteria</taxon>
        <taxon>Hyphomicrobiales</taxon>
        <taxon>Chelatococcaceae</taxon>
        <taxon>Pseudochelatococcus</taxon>
    </lineage>
</organism>
<evidence type="ECO:0008006" key="3">
    <source>
        <dbReference type="Google" id="ProtNLM"/>
    </source>
</evidence>
<dbReference type="EMBL" id="JACICC010000002">
    <property type="protein sequence ID" value="MBB3809162.1"/>
    <property type="molecule type" value="Genomic_DNA"/>
</dbReference>
<dbReference type="Proteomes" id="UP000537592">
    <property type="component" value="Unassembled WGS sequence"/>
</dbReference>
<sequence>MNLQEIENALTGLRLASASNDAEDFEDKEPMSDDIVRRMMSGYAYVNDLLRDDVDLFTYGNSHHWLELNHLVLCGTTPERREQFRNHIELTEKRFYDDSKGGIGERIEWLQRHRTSTPEAVAAGIFLLITSSPQLYIEGNRRTATLIASYALVRQGLSPVVVTAKDYKEFFEVADTCKNIDRSRWDQTLTIRRETGRIEQFMRNSADPAYLVQTADADSAGH</sequence>